<dbReference type="EMBL" id="QGKM01000085">
    <property type="protein sequence ID" value="PWQ92529.1"/>
    <property type="molecule type" value="Genomic_DNA"/>
</dbReference>
<gene>
    <name evidence="1" type="ORF">DKW60_20725</name>
</gene>
<dbReference type="Proteomes" id="UP000245539">
    <property type="component" value="Unassembled WGS sequence"/>
</dbReference>
<organism evidence="1 2">
    <name type="scientific">Leucothrix pacifica</name>
    <dbReference type="NCBI Taxonomy" id="1247513"/>
    <lineage>
        <taxon>Bacteria</taxon>
        <taxon>Pseudomonadati</taxon>
        <taxon>Pseudomonadota</taxon>
        <taxon>Gammaproteobacteria</taxon>
        <taxon>Thiotrichales</taxon>
        <taxon>Thiotrichaceae</taxon>
        <taxon>Leucothrix</taxon>
    </lineage>
</organism>
<dbReference type="OrthoDB" id="8580368at2"/>
<accession>A0A317C2G3</accession>
<sequence>MAATKQTSLNQAAYVNGTSEYRFGHNSIPNMKVTGAPANVGFGRFAMLHDGSTYRLYLPKYGSKDTLYQFGFNPSQGAYVYGHNSIKELKIVGMPADANTNSYAMLHDGRDYRLYMRSRSNPRKIYQAAYKQGTNQYVYGHNSIPAMNITKAPADITNNRRWAMLHDGKHYRLYIGRKGRPNQFYQFAFNPATNSYEHGYQSIPLLTAKNPPANSKKGSFAMLHDRGAYRYYHLTK</sequence>
<protein>
    <submittedName>
        <fullName evidence="1">Uncharacterized protein</fullName>
    </submittedName>
</protein>
<comment type="caution">
    <text evidence="1">The sequence shown here is derived from an EMBL/GenBank/DDBJ whole genome shotgun (WGS) entry which is preliminary data.</text>
</comment>
<dbReference type="AlphaFoldDB" id="A0A317C2G3"/>
<evidence type="ECO:0000313" key="2">
    <source>
        <dbReference type="Proteomes" id="UP000245539"/>
    </source>
</evidence>
<evidence type="ECO:0000313" key="1">
    <source>
        <dbReference type="EMBL" id="PWQ92529.1"/>
    </source>
</evidence>
<keyword evidence="2" id="KW-1185">Reference proteome</keyword>
<proteinExistence type="predicted"/>
<name>A0A317C2G3_9GAMM</name>
<reference evidence="1 2" key="1">
    <citation type="submission" date="2018-05" db="EMBL/GenBank/DDBJ databases">
        <title>Leucothrix arctica sp. nov., isolated from Arctic seawater.</title>
        <authorList>
            <person name="Choi A."/>
            <person name="Baek K."/>
        </authorList>
    </citation>
    <scope>NUCLEOTIDE SEQUENCE [LARGE SCALE GENOMIC DNA]</scope>
    <source>
        <strain evidence="1 2">JCM 18388</strain>
    </source>
</reference>